<proteinExistence type="predicted"/>
<name>A0ACB9RK86_9MYRT</name>
<protein>
    <submittedName>
        <fullName evidence="1">Uncharacterized protein</fullName>
    </submittedName>
</protein>
<dbReference type="EMBL" id="CM042882">
    <property type="protein sequence ID" value="KAI4379115.1"/>
    <property type="molecule type" value="Genomic_DNA"/>
</dbReference>
<accession>A0ACB9RK86</accession>
<evidence type="ECO:0000313" key="2">
    <source>
        <dbReference type="Proteomes" id="UP001057402"/>
    </source>
</evidence>
<reference evidence="2" key="1">
    <citation type="journal article" date="2023" name="Front. Plant Sci.">
        <title>Chromosomal-level genome assembly of Melastoma candidum provides insights into trichome evolution.</title>
        <authorList>
            <person name="Zhong Y."/>
            <person name="Wu W."/>
            <person name="Sun C."/>
            <person name="Zou P."/>
            <person name="Liu Y."/>
            <person name="Dai S."/>
            <person name="Zhou R."/>
        </authorList>
    </citation>
    <scope>NUCLEOTIDE SEQUENCE [LARGE SCALE GENOMIC DNA]</scope>
</reference>
<organism evidence="1 2">
    <name type="scientific">Melastoma candidum</name>
    <dbReference type="NCBI Taxonomy" id="119954"/>
    <lineage>
        <taxon>Eukaryota</taxon>
        <taxon>Viridiplantae</taxon>
        <taxon>Streptophyta</taxon>
        <taxon>Embryophyta</taxon>
        <taxon>Tracheophyta</taxon>
        <taxon>Spermatophyta</taxon>
        <taxon>Magnoliopsida</taxon>
        <taxon>eudicotyledons</taxon>
        <taxon>Gunneridae</taxon>
        <taxon>Pentapetalae</taxon>
        <taxon>rosids</taxon>
        <taxon>malvids</taxon>
        <taxon>Myrtales</taxon>
        <taxon>Melastomataceae</taxon>
        <taxon>Melastomatoideae</taxon>
        <taxon>Melastomateae</taxon>
        <taxon>Melastoma</taxon>
    </lineage>
</organism>
<evidence type="ECO:0000313" key="1">
    <source>
        <dbReference type="EMBL" id="KAI4379115.1"/>
    </source>
</evidence>
<keyword evidence="2" id="KW-1185">Reference proteome</keyword>
<dbReference type="Proteomes" id="UP001057402">
    <property type="component" value="Chromosome 3"/>
</dbReference>
<gene>
    <name evidence="1" type="ORF">MLD38_005451</name>
</gene>
<comment type="caution">
    <text evidence="1">The sequence shown here is derived from an EMBL/GenBank/DDBJ whole genome shotgun (WGS) entry which is preliminary data.</text>
</comment>
<sequence>MGNFISACTFIAAPGGSSRTSKVCRVIFPSGEIQQFRDPVGAAELMLECPGFFVVDSRGLSLGRRIYALGADEELKFGNVYVMLPARRVNSIATAGDVATMLMGTRTAGRRISGGNDRRVSPEAEAEEAEAMEWEGERSPRLDESLLLIGGGELLPAMEYRHRLSVCRSRKPALETIKEEAVLSR</sequence>